<name>A0A2T4U9G5_9BACI</name>
<dbReference type="SUPFAM" id="SSF54593">
    <property type="entry name" value="Glyoxalase/Bleomycin resistance protein/Dihydroxybiphenyl dioxygenase"/>
    <property type="match status" value="1"/>
</dbReference>
<protein>
    <submittedName>
        <fullName evidence="4">VOC family protein</fullName>
    </submittedName>
</protein>
<evidence type="ECO:0000256" key="1">
    <source>
        <dbReference type="ARBA" id="ARBA00022723"/>
    </source>
</evidence>
<feature type="region of interest" description="Disordered" evidence="2">
    <location>
        <begin position="92"/>
        <end position="111"/>
    </location>
</feature>
<feature type="domain" description="VOC" evidence="3">
    <location>
        <begin position="4"/>
        <end position="126"/>
    </location>
</feature>
<dbReference type="CDD" id="cd06587">
    <property type="entry name" value="VOC"/>
    <property type="match status" value="1"/>
</dbReference>
<evidence type="ECO:0000313" key="5">
    <source>
        <dbReference type="Proteomes" id="UP000240509"/>
    </source>
</evidence>
<dbReference type="PANTHER" id="PTHR43048:SF4">
    <property type="entry name" value="RING-CLEAVING DIOXYGENASE-RELATED"/>
    <property type="match status" value="1"/>
</dbReference>
<dbReference type="PROSITE" id="PS51819">
    <property type="entry name" value="VOC"/>
    <property type="match status" value="1"/>
</dbReference>
<dbReference type="EMBL" id="PZJJ01000003">
    <property type="protein sequence ID" value="PTL40039.1"/>
    <property type="molecule type" value="Genomic_DNA"/>
</dbReference>
<dbReference type="GO" id="GO:0004462">
    <property type="term" value="F:lactoylglutathione lyase activity"/>
    <property type="evidence" value="ECO:0007669"/>
    <property type="project" value="InterPro"/>
</dbReference>
<dbReference type="GO" id="GO:0046491">
    <property type="term" value="P:L-methylmalonyl-CoA metabolic process"/>
    <property type="evidence" value="ECO:0007669"/>
    <property type="project" value="TreeGrafter"/>
</dbReference>
<dbReference type="Gene3D" id="3.10.180.10">
    <property type="entry name" value="2,3-Dihydroxybiphenyl 1,2-Dioxygenase, domain 1"/>
    <property type="match status" value="1"/>
</dbReference>
<dbReference type="InterPro" id="IPR051785">
    <property type="entry name" value="MMCE/EMCE_epimerase"/>
</dbReference>
<dbReference type="OrthoDB" id="9800322at2"/>
<proteinExistence type="predicted"/>
<evidence type="ECO:0000313" key="4">
    <source>
        <dbReference type="EMBL" id="PTL40039.1"/>
    </source>
</evidence>
<dbReference type="PANTHER" id="PTHR43048">
    <property type="entry name" value="METHYLMALONYL-COA EPIMERASE"/>
    <property type="match status" value="1"/>
</dbReference>
<gene>
    <name evidence="4" type="ORF">C6Y45_03460</name>
</gene>
<dbReference type="Pfam" id="PF00903">
    <property type="entry name" value="Glyoxalase"/>
    <property type="match status" value="1"/>
</dbReference>
<dbReference type="InterPro" id="IPR018146">
    <property type="entry name" value="Glyoxalase_1_CS"/>
</dbReference>
<keyword evidence="5" id="KW-1185">Reference proteome</keyword>
<keyword evidence="1" id="KW-0479">Metal-binding</keyword>
<dbReference type="GO" id="GO:0004493">
    <property type="term" value="F:methylmalonyl-CoA epimerase activity"/>
    <property type="evidence" value="ECO:0007669"/>
    <property type="project" value="TreeGrafter"/>
</dbReference>
<evidence type="ECO:0000256" key="2">
    <source>
        <dbReference type="SAM" id="MobiDB-lite"/>
    </source>
</evidence>
<organism evidence="4 5">
    <name type="scientific">Alkalicoccus saliphilus</name>
    <dbReference type="NCBI Taxonomy" id="200989"/>
    <lineage>
        <taxon>Bacteria</taxon>
        <taxon>Bacillati</taxon>
        <taxon>Bacillota</taxon>
        <taxon>Bacilli</taxon>
        <taxon>Bacillales</taxon>
        <taxon>Bacillaceae</taxon>
        <taxon>Alkalicoccus</taxon>
    </lineage>
</organism>
<comment type="caution">
    <text evidence="4">The sequence shown here is derived from an EMBL/GenBank/DDBJ whole genome shotgun (WGS) entry which is preliminary data.</text>
</comment>
<dbReference type="PROSITE" id="PS00934">
    <property type="entry name" value="GLYOXALASE_I_1"/>
    <property type="match status" value="1"/>
</dbReference>
<dbReference type="GO" id="GO:0046872">
    <property type="term" value="F:metal ion binding"/>
    <property type="evidence" value="ECO:0007669"/>
    <property type="project" value="UniProtKB-KW"/>
</dbReference>
<dbReference type="AlphaFoldDB" id="A0A2T4U9G5"/>
<accession>A0A2T4U9G5</accession>
<sequence length="134" mass="14885">MIKGIAHTAFIVEDMEASLHFYCNVLGLEHAFNVQKDNGEPWIEYVKAAPRQYIELFHGGTPSSGRSPDEAGPHHLCLLVDDVEKTAEQLKSRGVDLDTEPKRGIGKNTQCWLRDPDGNKIELLAPDPASPHNQ</sequence>
<feature type="compositionally biased region" description="Basic and acidic residues" evidence="2">
    <location>
        <begin position="92"/>
        <end position="103"/>
    </location>
</feature>
<reference evidence="4 5" key="1">
    <citation type="submission" date="2018-03" db="EMBL/GenBank/DDBJ databases">
        <title>Alkalicoccus saliphilus sp. nov., isolated from a mineral pool.</title>
        <authorList>
            <person name="Zhao B."/>
        </authorList>
    </citation>
    <scope>NUCLEOTIDE SEQUENCE [LARGE SCALE GENOMIC DNA]</scope>
    <source>
        <strain evidence="4 5">6AG</strain>
    </source>
</reference>
<dbReference type="InterPro" id="IPR004360">
    <property type="entry name" value="Glyas_Fos-R_dOase_dom"/>
</dbReference>
<dbReference type="Proteomes" id="UP000240509">
    <property type="component" value="Unassembled WGS sequence"/>
</dbReference>
<dbReference type="InterPro" id="IPR029068">
    <property type="entry name" value="Glyas_Bleomycin-R_OHBP_Dase"/>
</dbReference>
<evidence type="ECO:0000259" key="3">
    <source>
        <dbReference type="PROSITE" id="PS51819"/>
    </source>
</evidence>
<dbReference type="InterPro" id="IPR037523">
    <property type="entry name" value="VOC_core"/>
</dbReference>
<dbReference type="RefSeq" id="WP_107583629.1">
    <property type="nucleotide sequence ID" value="NZ_PZJJ01000003.1"/>
</dbReference>